<name>A0A0B7A4A2_9EUPU</name>
<dbReference type="InterPro" id="IPR036508">
    <property type="entry name" value="Chitin-bd_dom_sf"/>
</dbReference>
<evidence type="ECO:0000256" key="1">
    <source>
        <dbReference type="SAM" id="MobiDB-lite"/>
    </source>
</evidence>
<dbReference type="PROSITE" id="PS50092">
    <property type="entry name" value="TSP1"/>
    <property type="match status" value="2"/>
</dbReference>
<dbReference type="AlphaFoldDB" id="A0A0B7A4A2"/>
<evidence type="ECO:0000259" key="2">
    <source>
        <dbReference type="PROSITE" id="PS50940"/>
    </source>
</evidence>
<protein>
    <recommendedName>
        <fullName evidence="2">Chitin-binding type-2 domain-containing protein</fullName>
    </recommendedName>
</protein>
<dbReference type="SMART" id="SM00494">
    <property type="entry name" value="ChtBD2"/>
    <property type="match status" value="3"/>
</dbReference>
<gene>
    <name evidence="3" type="primary">ORF92646</name>
</gene>
<accession>A0A0B7A4A2</accession>
<dbReference type="EMBL" id="HACG01027945">
    <property type="protein sequence ID" value="CEK74810.1"/>
    <property type="molecule type" value="Transcribed_RNA"/>
</dbReference>
<feature type="region of interest" description="Disordered" evidence="1">
    <location>
        <begin position="358"/>
        <end position="396"/>
    </location>
</feature>
<evidence type="ECO:0000313" key="3">
    <source>
        <dbReference type="EMBL" id="CEK74810.1"/>
    </source>
</evidence>
<dbReference type="Pfam" id="PF00090">
    <property type="entry name" value="TSP_1"/>
    <property type="match status" value="2"/>
</dbReference>
<dbReference type="GO" id="GO:0005576">
    <property type="term" value="C:extracellular region"/>
    <property type="evidence" value="ECO:0007669"/>
    <property type="project" value="InterPro"/>
</dbReference>
<dbReference type="InterPro" id="IPR036383">
    <property type="entry name" value="TSP1_rpt_sf"/>
</dbReference>
<dbReference type="GO" id="GO:0008061">
    <property type="term" value="F:chitin binding"/>
    <property type="evidence" value="ECO:0007669"/>
    <property type="project" value="InterPro"/>
</dbReference>
<dbReference type="PROSITE" id="PS50940">
    <property type="entry name" value="CHIT_BIND_II"/>
    <property type="match status" value="1"/>
</dbReference>
<dbReference type="InterPro" id="IPR002557">
    <property type="entry name" value="Chitin-bd_dom"/>
</dbReference>
<dbReference type="SUPFAM" id="SSF82895">
    <property type="entry name" value="TSP-1 type 1 repeat"/>
    <property type="match status" value="2"/>
</dbReference>
<feature type="domain" description="Chitin-binding type-2" evidence="2">
    <location>
        <begin position="428"/>
        <end position="484"/>
    </location>
</feature>
<dbReference type="Pfam" id="PF01607">
    <property type="entry name" value="CBM_14"/>
    <property type="match status" value="1"/>
</dbReference>
<sequence length="486" mass="54766">FRERIISTKLIDVGTGDVPVETDAVRKEVEECVVTRPECPESWSQWSPCSVTCRGQGFRERIISTKTSHVGTGEVPVETDAVRKEVEACVVTQPECQSWSQWSPCSVTCRGQGFRERIISTKTSEVGTGEVPVETDAVRKEVEECVVTRPECQYGEPAWAAWDNWCPCDCRHGVRTRRRECEKASLIGEMAQKVQISLCMGEARDEERCDTRLQCPECIIDCSGRPPGQYPSCEDCSLYVSCLEGQSQLVSRCSPANTEWDAFVKSCVNPPSPSCTLHDCVSSCQEKENGTYHSCDGCSSFVECIGQQIYRRQCESPQMEWDQHRKRCEVGRSNTCKRQFNVVLASSSVIGGAFQRDSVESKSRLQRQRKQLSEQTSHSKLKQETHTGTFSSSSIEKPQFEKRTVVLKSQMKHPNKNQNVNKLTKNCKTQCRGTKEGKYASCRGCNYYIICTKNGTYQQKRCSEGKQWDDNSKSCVTLSSSCNMNR</sequence>
<feature type="non-terminal residue" evidence="3">
    <location>
        <position position="1"/>
    </location>
</feature>
<dbReference type="InterPro" id="IPR000884">
    <property type="entry name" value="TSP1_rpt"/>
</dbReference>
<organism evidence="3">
    <name type="scientific">Arion vulgaris</name>
    <dbReference type="NCBI Taxonomy" id="1028688"/>
    <lineage>
        <taxon>Eukaryota</taxon>
        <taxon>Metazoa</taxon>
        <taxon>Spiralia</taxon>
        <taxon>Lophotrochozoa</taxon>
        <taxon>Mollusca</taxon>
        <taxon>Gastropoda</taxon>
        <taxon>Heterobranchia</taxon>
        <taxon>Euthyneura</taxon>
        <taxon>Panpulmonata</taxon>
        <taxon>Eupulmonata</taxon>
        <taxon>Stylommatophora</taxon>
        <taxon>Helicina</taxon>
        <taxon>Arionoidea</taxon>
        <taxon>Arionidae</taxon>
        <taxon>Arion</taxon>
    </lineage>
</organism>
<reference evidence="3" key="1">
    <citation type="submission" date="2014-12" db="EMBL/GenBank/DDBJ databases">
        <title>Insight into the proteome of Arion vulgaris.</title>
        <authorList>
            <person name="Aradska J."/>
            <person name="Bulat T."/>
            <person name="Smidak R."/>
            <person name="Sarate P."/>
            <person name="Gangsoo J."/>
            <person name="Sialana F."/>
            <person name="Bilban M."/>
            <person name="Lubec G."/>
        </authorList>
    </citation>
    <scope>NUCLEOTIDE SEQUENCE</scope>
    <source>
        <tissue evidence="3">Skin</tissue>
    </source>
</reference>
<proteinExistence type="predicted"/>
<dbReference type="SMART" id="SM00209">
    <property type="entry name" value="TSP1"/>
    <property type="match status" value="3"/>
</dbReference>
<dbReference type="SUPFAM" id="SSF57625">
    <property type="entry name" value="Invertebrate chitin-binding proteins"/>
    <property type="match status" value="2"/>
</dbReference>
<feature type="compositionally biased region" description="Polar residues" evidence="1">
    <location>
        <begin position="386"/>
        <end position="396"/>
    </location>
</feature>